<proteinExistence type="inferred from homology"/>
<evidence type="ECO:0000256" key="3">
    <source>
        <dbReference type="ARBA" id="ARBA00012417"/>
    </source>
</evidence>
<evidence type="ECO:0000256" key="10">
    <source>
        <dbReference type="SAM" id="MobiDB-lite"/>
    </source>
</evidence>
<evidence type="ECO:0000256" key="5">
    <source>
        <dbReference type="ARBA" id="ARBA00022695"/>
    </source>
</evidence>
<dbReference type="PANTHER" id="PTHR10416">
    <property type="entry name" value="DNA POLYMERASE DELTA SUBUNIT 2"/>
    <property type="match status" value="1"/>
</dbReference>
<dbReference type="GO" id="GO:0006273">
    <property type="term" value="P:lagging strand elongation"/>
    <property type="evidence" value="ECO:0007669"/>
    <property type="project" value="UniProtKB-ARBA"/>
</dbReference>
<evidence type="ECO:0000256" key="1">
    <source>
        <dbReference type="ARBA" id="ARBA00004123"/>
    </source>
</evidence>
<evidence type="ECO:0000256" key="9">
    <source>
        <dbReference type="ARBA" id="ARBA00049244"/>
    </source>
</evidence>
<dbReference type="InterPro" id="IPR024826">
    <property type="entry name" value="DNA_pol_delta/II_ssu"/>
</dbReference>
<feature type="region of interest" description="Disordered" evidence="10">
    <location>
        <begin position="1"/>
        <end position="24"/>
    </location>
</feature>
<comment type="similarity">
    <text evidence="2">Belongs to the DNA polymerase delta/II small subunit family.</text>
</comment>
<feature type="compositionally biased region" description="Basic and acidic residues" evidence="10">
    <location>
        <begin position="9"/>
        <end position="22"/>
    </location>
</feature>
<dbReference type="GO" id="GO:0003887">
    <property type="term" value="F:DNA-directed DNA polymerase activity"/>
    <property type="evidence" value="ECO:0007669"/>
    <property type="project" value="UniProtKB-KW"/>
</dbReference>
<evidence type="ECO:0000256" key="4">
    <source>
        <dbReference type="ARBA" id="ARBA00022679"/>
    </source>
</evidence>
<evidence type="ECO:0000256" key="2">
    <source>
        <dbReference type="ARBA" id="ARBA00006035"/>
    </source>
</evidence>
<dbReference type="GO" id="GO:0003677">
    <property type="term" value="F:DNA binding"/>
    <property type="evidence" value="ECO:0007669"/>
    <property type="project" value="InterPro"/>
</dbReference>
<keyword evidence="4" id="KW-0808">Transferase</keyword>
<comment type="subcellular location">
    <subcellularLocation>
        <location evidence="1">Nucleus</location>
    </subcellularLocation>
</comment>
<keyword evidence="5" id="KW-0548">Nucleotidyltransferase</keyword>
<feature type="compositionally biased region" description="Acidic residues" evidence="10">
    <location>
        <begin position="281"/>
        <end position="306"/>
    </location>
</feature>
<dbReference type="GO" id="GO:0006281">
    <property type="term" value="P:DNA repair"/>
    <property type="evidence" value="ECO:0007669"/>
    <property type="project" value="UniProtKB-ARBA"/>
</dbReference>
<dbReference type="Pfam" id="PF18018">
    <property type="entry name" value="DNA_pol_D_N"/>
    <property type="match status" value="1"/>
</dbReference>
<dbReference type="Gene3D" id="3.60.21.50">
    <property type="match status" value="2"/>
</dbReference>
<evidence type="ECO:0000259" key="11">
    <source>
        <dbReference type="Pfam" id="PF04042"/>
    </source>
</evidence>
<name>A0AAN7T6J9_9EURO</name>
<reference evidence="13 14" key="1">
    <citation type="submission" date="2023-08" db="EMBL/GenBank/DDBJ databases">
        <title>Black Yeasts Isolated from many extreme environments.</title>
        <authorList>
            <person name="Coleine C."/>
            <person name="Stajich J.E."/>
            <person name="Selbmann L."/>
        </authorList>
    </citation>
    <scope>NUCLEOTIDE SEQUENCE [LARGE SCALE GENOMIC DNA]</scope>
    <source>
        <strain evidence="13 14">CCFEE 5910</strain>
    </source>
</reference>
<keyword evidence="14" id="KW-1185">Reference proteome</keyword>
<evidence type="ECO:0000256" key="8">
    <source>
        <dbReference type="ARBA" id="ARBA00023242"/>
    </source>
</evidence>
<protein>
    <recommendedName>
        <fullName evidence="3">DNA-directed DNA polymerase</fullName>
        <ecNumber evidence="3">2.7.7.7</ecNumber>
    </recommendedName>
</protein>
<dbReference type="GO" id="GO:0043625">
    <property type="term" value="C:delta DNA polymerase complex"/>
    <property type="evidence" value="ECO:0007669"/>
    <property type="project" value="TreeGrafter"/>
</dbReference>
<dbReference type="InterPro" id="IPR007185">
    <property type="entry name" value="DNA_pol_a/d/e_bsu"/>
</dbReference>
<keyword evidence="7" id="KW-0239">DNA-directed DNA polymerase</keyword>
<dbReference type="Proteomes" id="UP001309876">
    <property type="component" value="Unassembled WGS sequence"/>
</dbReference>
<organism evidence="13 14">
    <name type="scientific">Lithohypha guttulata</name>
    <dbReference type="NCBI Taxonomy" id="1690604"/>
    <lineage>
        <taxon>Eukaryota</taxon>
        <taxon>Fungi</taxon>
        <taxon>Dikarya</taxon>
        <taxon>Ascomycota</taxon>
        <taxon>Pezizomycotina</taxon>
        <taxon>Eurotiomycetes</taxon>
        <taxon>Chaetothyriomycetidae</taxon>
        <taxon>Chaetothyriales</taxon>
        <taxon>Trichomeriaceae</taxon>
        <taxon>Lithohypha</taxon>
    </lineage>
</organism>
<dbReference type="InterPro" id="IPR040663">
    <property type="entry name" value="DNA_pol_D_N"/>
</dbReference>
<keyword evidence="6" id="KW-0235">DNA replication</keyword>
<keyword evidence="8" id="KW-0539">Nucleus</keyword>
<dbReference type="Gene3D" id="2.40.50.430">
    <property type="match status" value="1"/>
</dbReference>
<sequence length="500" mass="56107">MAVSNSLLHDWHRDDKHGERQRPASAFNPLHNFHVSLGPEAEFAQQFADLYYLRLTKLQGVVKEMAEQEWSHVEVAGEKAIHAERVLDVRQGELSWTAGTIYVDLPLKPNVIDEVVRGEEIAAPPPRISYFSTDVQPRVMLEDPSGRLRLAGAMLKQHILVTGVIVAVLGTENANGEFEVLDMLFPDLPPQPLRWARDDEEREAEDGMKVERQTAQKKKVAFVSGLEISGTEADPAILNLLTEYLLGEALDDSDQDSAAGICRLVIAGNSISPDVVITRPDDDDDFVVEDNDDDDDDDDEDEDMDANMDAYGFNPLPSTQLDNFISELLPSIPVTIMAGETDLTNYGLPQRPIHTAIFPRARAYASFNPMRPDDEEPGWFETVTNPWDGDIEGWRMQGNSGLPLNDLLKYFDVRWPKGVSEVDGRLKLMEKCPHVFFAGNQPRFDTCTIEGPSAQQVRLFTIPRFRQTGEIVLLDMETLDVEIVKFEIQDQIQMTTTKTG</sequence>
<dbReference type="FunFam" id="2.40.50.430:FF:000002">
    <property type="entry name" value="DNA polymerase delta subunit"/>
    <property type="match status" value="1"/>
</dbReference>
<evidence type="ECO:0000256" key="6">
    <source>
        <dbReference type="ARBA" id="ARBA00022705"/>
    </source>
</evidence>
<dbReference type="EMBL" id="JAVRRJ010000001">
    <property type="protein sequence ID" value="KAK5090550.1"/>
    <property type="molecule type" value="Genomic_DNA"/>
</dbReference>
<dbReference type="Pfam" id="PF04042">
    <property type="entry name" value="DNA_pol_E_B"/>
    <property type="match status" value="1"/>
</dbReference>
<dbReference type="PANTHER" id="PTHR10416:SF0">
    <property type="entry name" value="DNA POLYMERASE DELTA SUBUNIT 2"/>
    <property type="match status" value="1"/>
</dbReference>
<evidence type="ECO:0000313" key="14">
    <source>
        <dbReference type="Proteomes" id="UP001309876"/>
    </source>
</evidence>
<dbReference type="EC" id="2.7.7.7" evidence="3"/>
<accession>A0AAN7T6J9</accession>
<feature type="region of interest" description="Disordered" evidence="10">
    <location>
        <begin position="277"/>
        <end position="307"/>
    </location>
</feature>
<dbReference type="AlphaFoldDB" id="A0AAN7T6J9"/>
<feature type="domain" description="DNA polymerase delta subunit OB-fold" evidence="12">
    <location>
        <begin position="46"/>
        <end position="182"/>
    </location>
</feature>
<gene>
    <name evidence="13" type="primary">cdc1</name>
    <name evidence="13" type="ORF">LTR05_000724</name>
</gene>
<evidence type="ECO:0000259" key="12">
    <source>
        <dbReference type="Pfam" id="PF18018"/>
    </source>
</evidence>
<comment type="catalytic activity">
    <reaction evidence="9">
        <text>DNA(n) + a 2'-deoxyribonucleoside 5'-triphosphate = DNA(n+1) + diphosphate</text>
        <dbReference type="Rhea" id="RHEA:22508"/>
        <dbReference type="Rhea" id="RHEA-COMP:17339"/>
        <dbReference type="Rhea" id="RHEA-COMP:17340"/>
        <dbReference type="ChEBI" id="CHEBI:33019"/>
        <dbReference type="ChEBI" id="CHEBI:61560"/>
        <dbReference type="ChEBI" id="CHEBI:173112"/>
        <dbReference type="EC" id="2.7.7.7"/>
    </reaction>
</comment>
<evidence type="ECO:0000313" key="13">
    <source>
        <dbReference type="EMBL" id="KAK5090550.1"/>
    </source>
</evidence>
<feature type="domain" description="DNA polymerase alpha/delta/epsilon subunit B" evidence="11">
    <location>
        <begin position="220"/>
        <end position="410"/>
    </location>
</feature>
<comment type="caution">
    <text evidence="13">The sequence shown here is derived from an EMBL/GenBank/DDBJ whole genome shotgun (WGS) entry which is preliminary data.</text>
</comment>
<evidence type="ECO:0000256" key="7">
    <source>
        <dbReference type="ARBA" id="ARBA00022932"/>
    </source>
</evidence>